<evidence type="ECO:0000256" key="10">
    <source>
        <dbReference type="ARBA" id="ARBA00022967"/>
    </source>
</evidence>
<dbReference type="InterPro" id="IPR044492">
    <property type="entry name" value="P_typ_ATPase_HD_dom"/>
</dbReference>
<dbReference type="Gramene" id="EFJ13560">
    <property type="protein sequence ID" value="EFJ13560"/>
    <property type="gene ID" value="SELMODRAFT_122320"/>
</dbReference>
<feature type="transmembrane region" description="Helical" evidence="16">
    <location>
        <begin position="568"/>
        <end position="594"/>
    </location>
</feature>
<dbReference type="InParanoid" id="D8SPX5"/>
<dbReference type="PANTHER" id="PTHR46594:SF6">
    <property type="entry name" value="COPPER-TRANSPORTING ATPASE RAN1"/>
    <property type="match status" value="1"/>
</dbReference>
<dbReference type="GO" id="GO:0005524">
    <property type="term" value="F:ATP binding"/>
    <property type="evidence" value="ECO:0007669"/>
    <property type="project" value="UniProtKB-UniRule"/>
</dbReference>
<dbReference type="KEGG" id="smo:SELMODRAFT_122320"/>
<dbReference type="GO" id="GO:0140581">
    <property type="term" value="F:P-type monovalent copper transporter activity"/>
    <property type="evidence" value="ECO:0007669"/>
    <property type="project" value="UniProtKB-EC"/>
</dbReference>
<dbReference type="PRINTS" id="PR00942">
    <property type="entry name" value="CUATPASEI"/>
</dbReference>
<reference evidence="18 19" key="1">
    <citation type="journal article" date="2011" name="Science">
        <title>The Selaginella genome identifies genetic changes associated with the evolution of vascular plants.</title>
        <authorList>
            <person name="Banks J.A."/>
            <person name="Nishiyama T."/>
            <person name="Hasebe M."/>
            <person name="Bowman J.L."/>
            <person name="Gribskov M."/>
            <person name="dePamphilis C."/>
            <person name="Albert V.A."/>
            <person name="Aono N."/>
            <person name="Aoyama T."/>
            <person name="Ambrose B.A."/>
            <person name="Ashton N.W."/>
            <person name="Axtell M.J."/>
            <person name="Barker E."/>
            <person name="Barker M.S."/>
            <person name="Bennetzen J.L."/>
            <person name="Bonawitz N.D."/>
            <person name="Chapple C."/>
            <person name="Cheng C."/>
            <person name="Correa L.G."/>
            <person name="Dacre M."/>
            <person name="DeBarry J."/>
            <person name="Dreyer I."/>
            <person name="Elias M."/>
            <person name="Engstrom E.M."/>
            <person name="Estelle M."/>
            <person name="Feng L."/>
            <person name="Finet C."/>
            <person name="Floyd S.K."/>
            <person name="Frommer W.B."/>
            <person name="Fujita T."/>
            <person name="Gramzow L."/>
            <person name="Gutensohn M."/>
            <person name="Harholt J."/>
            <person name="Hattori M."/>
            <person name="Heyl A."/>
            <person name="Hirai T."/>
            <person name="Hiwatashi Y."/>
            <person name="Ishikawa M."/>
            <person name="Iwata M."/>
            <person name="Karol K.G."/>
            <person name="Koehler B."/>
            <person name="Kolukisaoglu U."/>
            <person name="Kubo M."/>
            <person name="Kurata T."/>
            <person name="Lalonde S."/>
            <person name="Li K."/>
            <person name="Li Y."/>
            <person name="Litt A."/>
            <person name="Lyons E."/>
            <person name="Manning G."/>
            <person name="Maruyama T."/>
            <person name="Michael T.P."/>
            <person name="Mikami K."/>
            <person name="Miyazaki S."/>
            <person name="Morinaga S."/>
            <person name="Murata T."/>
            <person name="Mueller-Roeber B."/>
            <person name="Nelson D.R."/>
            <person name="Obara M."/>
            <person name="Oguri Y."/>
            <person name="Olmstead R.G."/>
            <person name="Onodera N."/>
            <person name="Petersen B.L."/>
            <person name="Pils B."/>
            <person name="Prigge M."/>
            <person name="Rensing S.A."/>
            <person name="Riano-Pachon D.M."/>
            <person name="Roberts A.W."/>
            <person name="Sato Y."/>
            <person name="Scheller H.V."/>
            <person name="Schulz B."/>
            <person name="Schulz C."/>
            <person name="Shakirov E.V."/>
            <person name="Shibagaki N."/>
            <person name="Shinohara N."/>
            <person name="Shippen D.E."/>
            <person name="Soerensen I."/>
            <person name="Sotooka R."/>
            <person name="Sugimoto N."/>
            <person name="Sugita M."/>
            <person name="Sumikawa N."/>
            <person name="Tanurdzic M."/>
            <person name="Theissen G."/>
            <person name="Ulvskov P."/>
            <person name="Wakazuki S."/>
            <person name="Weng J.K."/>
            <person name="Willats W.W."/>
            <person name="Wipf D."/>
            <person name="Wolf P.G."/>
            <person name="Yang L."/>
            <person name="Zimmer A.D."/>
            <person name="Zhu Q."/>
            <person name="Mitros T."/>
            <person name="Hellsten U."/>
            <person name="Loque D."/>
            <person name="Otillar R."/>
            <person name="Salamov A."/>
            <person name="Schmutz J."/>
            <person name="Shapiro H."/>
            <person name="Lindquist E."/>
            <person name="Lucas S."/>
            <person name="Rokhsar D."/>
            <person name="Grigoriev I.V."/>
        </authorList>
    </citation>
    <scope>NUCLEOTIDE SEQUENCE [LARGE SCALE GENOMIC DNA]</scope>
</reference>
<comment type="catalytic activity">
    <reaction evidence="15">
        <text>Cu(+)(in) + ATP + H2O = Cu(+)(out) + ADP + phosphate + H(+)</text>
        <dbReference type="Rhea" id="RHEA:25792"/>
        <dbReference type="ChEBI" id="CHEBI:15377"/>
        <dbReference type="ChEBI" id="CHEBI:15378"/>
        <dbReference type="ChEBI" id="CHEBI:30616"/>
        <dbReference type="ChEBI" id="CHEBI:43474"/>
        <dbReference type="ChEBI" id="CHEBI:49552"/>
        <dbReference type="ChEBI" id="CHEBI:456216"/>
        <dbReference type="EC" id="7.2.2.8"/>
    </reaction>
</comment>
<name>D8SPX5_SELML</name>
<dbReference type="STRING" id="88036.D8SPX5"/>
<feature type="transmembrane region" description="Helical" evidence="16">
    <location>
        <begin position="614"/>
        <end position="634"/>
    </location>
</feature>
<keyword evidence="8 16" id="KW-0547">Nucleotide-binding</keyword>
<keyword evidence="12" id="KW-0186">Copper</keyword>
<evidence type="ECO:0000256" key="13">
    <source>
        <dbReference type="ARBA" id="ARBA00023065"/>
    </source>
</evidence>
<keyword evidence="10" id="KW-1278">Translocase</keyword>
<evidence type="ECO:0000256" key="3">
    <source>
        <dbReference type="ARBA" id="ARBA00012517"/>
    </source>
</evidence>
<keyword evidence="4" id="KW-0813">Transport</keyword>
<dbReference type="CDD" id="cd00371">
    <property type="entry name" value="HMA"/>
    <property type="match status" value="2"/>
</dbReference>
<dbReference type="Proteomes" id="UP000001514">
    <property type="component" value="Unassembled WGS sequence"/>
</dbReference>
<sequence>MAPHRGGATRKELELEDLEAQARLVLDEAALEKEPLLTSSSFLEDGNENGKSGAPALCRLEVAIGGMTCTACSTSVEKAVLRIDGVSSATVALLQNKADVKFDPRTCKEDAIKEAIEDAGFDAEILSRTFMIDLVGNGNAAPPSKLTTTEMFKVGGMTCTACVNSVEGVLAKLPGVKRVTVALATEMGEVEFDPKAVQRRQIIETIEDAGFEAELIESEERDKVILTIGGIFEDDGTQVGELLSKLKGVRDFTLDVLLERAVVMYDPEVLKLRDIVHGIENAGAGRYKVVLPNPYTSYSPDKSKEVSSALRLFIASLAFSIPVFFITVVCPHVPFAYRLLLIHCGPFLMGDWMKWLLVTPVQFIIGKKFYLGAYHSLRSGSANMDVLVTLGTTSAYVYSVGAIFYGAFTGFHGRTYFETTTMLFTFVLLGKYLEVLAKGKTSEAIGKLLELAPTTAMLVTADSGNSEKETEIDAQLIQKGDRLKVVPGSKIPADGFVVEGSSHVNEGMITGEAALVDKSVGDNVIGGTINVNGLLYIEAVKVGRDAALAKIVNLVENAQMCKAPIQKFADYVSSIFVPVVVVLALSTWICWYLAGVLELYPDSWMPDGTNHFVFALMFGIAVLVIACPCALGLATPTAVMVATGVGASNGILIKGGDALERAHQIQCVVFDKTGTLTNGRPSVTTAKAFNGMTLSEMLAFAAAAEAGSEHPLARAVLDYAYHHLVFGGVPSTPKSPSRTRDFSWVKKCSDFKALPGQGVSCIVEGQIVLVGNTKLITEQGILIPQQAANYLREVEERARTGVLVTVGHDLRGILAVSDPLKREAAIVVEGLNQMGIRTLMVTGDNWTTARAVAKEVGIKECMGEVLPGGKAEVVKSLQSDGTVVAMVGDGINDSPALAAADVGMAIGAGTDIAIEAADYVLMRSNLEDVITAIDLSRKTFARIRLNYVFAMGYNVVAIPVAAGVLYPFFSISLPPWMAGAAMAMSSVSVIGCSLLLRLYRRPRLTEILDFQPQHRSRQ</sequence>
<dbReference type="SUPFAM" id="SSF81653">
    <property type="entry name" value="Calcium ATPase, transduction domain A"/>
    <property type="match status" value="1"/>
</dbReference>
<keyword evidence="7" id="KW-0677">Repeat</keyword>
<dbReference type="PROSITE" id="PS01047">
    <property type="entry name" value="HMA_1"/>
    <property type="match status" value="2"/>
</dbReference>
<dbReference type="Pfam" id="PF00403">
    <property type="entry name" value="HMA"/>
    <property type="match status" value="3"/>
</dbReference>
<dbReference type="AlphaFoldDB" id="D8SPX5"/>
<dbReference type="SUPFAM" id="SSF81665">
    <property type="entry name" value="Calcium ATPase, transmembrane domain M"/>
    <property type="match status" value="1"/>
</dbReference>
<evidence type="ECO:0000256" key="12">
    <source>
        <dbReference type="ARBA" id="ARBA00023008"/>
    </source>
</evidence>
<dbReference type="NCBIfam" id="TIGR00003">
    <property type="entry name" value="copper ion binding protein"/>
    <property type="match status" value="2"/>
</dbReference>
<dbReference type="FunFam" id="3.30.70.100:FF:000033">
    <property type="entry name" value="Copper-transporting ATPase HMA5"/>
    <property type="match status" value="1"/>
</dbReference>
<dbReference type="Pfam" id="PF00702">
    <property type="entry name" value="Hydrolase"/>
    <property type="match status" value="1"/>
</dbReference>
<dbReference type="InterPro" id="IPR001757">
    <property type="entry name" value="P_typ_ATPase"/>
</dbReference>
<dbReference type="InterPro" id="IPR023299">
    <property type="entry name" value="ATPase_P-typ_cyto_dom_N"/>
</dbReference>
<dbReference type="GO" id="GO:0016887">
    <property type="term" value="F:ATP hydrolysis activity"/>
    <property type="evidence" value="ECO:0007669"/>
    <property type="project" value="InterPro"/>
</dbReference>
<evidence type="ECO:0000256" key="9">
    <source>
        <dbReference type="ARBA" id="ARBA00022840"/>
    </source>
</evidence>
<dbReference type="PROSITE" id="PS00154">
    <property type="entry name" value="ATPASE_E1_E2"/>
    <property type="match status" value="1"/>
</dbReference>
<evidence type="ECO:0000313" key="19">
    <source>
        <dbReference type="Proteomes" id="UP000001514"/>
    </source>
</evidence>
<evidence type="ECO:0000256" key="6">
    <source>
        <dbReference type="ARBA" id="ARBA00022723"/>
    </source>
</evidence>
<evidence type="ECO:0000313" key="18">
    <source>
        <dbReference type="EMBL" id="EFJ13560.1"/>
    </source>
</evidence>
<dbReference type="GO" id="GO:0055085">
    <property type="term" value="P:transmembrane transport"/>
    <property type="evidence" value="ECO:0000318"/>
    <property type="project" value="GO_Central"/>
</dbReference>
<dbReference type="InterPro" id="IPR027256">
    <property type="entry name" value="P-typ_ATPase_IB"/>
</dbReference>
<dbReference type="SUPFAM" id="SSF55008">
    <property type="entry name" value="HMA, heavy metal-associated domain"/>
    <property type="match status" value="3"/>
</dbReference>
<dbReference type="FunFam" id="2.70.150.10:FF:000002">
    <property type="entry name" value="Copper-transporting ATPase 1, putative"/>
    <property type="match status" value="1"/>
</dbReference>
<dbReference type="GO" id="GO:0005886">
    <property type="term" value="C:plasma membrane"/>
    <property type="evidence" value="ECO:0000318"/>
    <property type="project" value="GO_Central"/>
</dbReference>
<dbReference type="InterPro" id="IPR017969">
    <property type="entry name" value="Heavy-metal-associated_CS"/>
</dbReference>
<feature type="transmembrane region" description="Helical" evidence="16">
    <location>
        <begin position="312"/>
        <end position="335"/>
    </location>
</feature>
<dbReference type="NCBIfam" id="TIGR01494">
    <property type="entry name" value="ATPase_P-type"/>
    <property type="match status" value="2"/>
</dbReference>
<dbReference type="Pfam" id="PF00122">
    <property type="entry name" value="E1-E2_ATPase"/>
    <property type="match status" value="1"/>
</dbReference>
<proteinExistence type="inferred from homology"/>
<keyword evidence="9 16" id="KW-0067">ATP-binding</keyword>
<evidence type="ECO:0000259" key="17">
    <source>
        <dbReference type="PROSITE" id="PS50846"/>
    </source>
</evidence>
<dbReference type="InterPro" id="IPR018303">
    <property type="entry name" value="ATPase_P-typ_P_site"/>
</dbReference>
<dbReference type="FunFam" id="3.40.50.1000:FF:000031">
    <property type="entry name" value="Probable copper-transporting ATPase HMA5"/>
    <property type="match status" value="1"/>
</dbReference>
<protein>
    <recommendedName>
        <fullName evidence="3">P-type Cu(+) transporter</fullName>
        <ecNumber evidence="3">7.2.2.8</ecNumber>
    </recommendedName>
</protein>
<dbReference type="InterPro" id="IPR023214">
    <property type="entry name" value="HAD_sf"/>
</dbReference>
<accession>D8SPX5</accession>
<comment type="similarity">
    <text evidence="2 16">Belongs to the cation transport ATPase (P-type) (TC 3.A.3) family. Type IB subfamily.</text>
</comment>
<dbReference type="GO" id="GO:0010273">
    <property type="term" value="P:detoxification of copper ion"/>
    <property type="evidence" value="ECO:0000318"/>
    <property type="project" value="GO_Central"/>
</dbReference>
<dbReference type="InterPro" id="IPR036163">
    <property type="entry name" value="HMA_dom_sf"/>
</dbReference>
<keyword evidence="19" id="KW-1185">Reference proteome</keyword>
<comment type="subcellular location">
    <subcellularLocation>
        <location evidence="1">Membrane</location>
        <topology evidence="1">Multi-pass membrane protein</topology>
    </subcellularLocation>
</comment>
<dbReference type="OMA" id="HWMLPAW"/>
<feature type="transmembrane region" description="Helical" evidence="16">
    <location>
        <begin position="386"/>
        <end position="408"/>
    </location>
</feature>
<dbReference type="Gene3D" id="3.30.70.100">
    <property type="match status" value="2"/>
</dbReference>
<dbReference type="FunFam" id="3.30.70.100:FF:000005">
    <property type="entry name" value="Copper-exporting P-type ATPase A"/>
    <property type="match status" value="1"/>
</dbReference>
<dbReference type="Gene3D" id="2.70.150.10">
    <property type="entry name" value="Calcium-transporting ATPase, cytoplasmic transduction domain A"/>
    <property type="match status" value="1"/>
</dbReference>
<dbReference type="PANTHER" id="PTHR46594">
    <property type="entry name" value="P-TYPE CATION-TRANSPORTING ATPASE"/>
    <property type="match status" value="1"/>
</dbReference>
<dbReference type="SFLD" id="SFLDG00002">
    <property type="entry name" value="C1.7:_P-type_atpase_like"/>
    <property type="match status" value="1"/>
</dbReference>
<feature type="transmembrane region" description="Helical" evidence="16">
    <location>
        <begin position="355"/>
        <end position="374"/>
    </location>
</feature>
<dbReference type="PROSITE" id="PS50846">
    <property type="entry name" value="HMA_2"/>
    <property type="match status" value="2"/>
</dbReference>
<dbReference type="HOGENOM" id="CLU_001771_0_1_1"/>
<dbReference type="SFLD" id="SFLDF00027">
    <property type="entry name" value="p-type_atpase"/>
    <property type="match status" value="1"/>
</dbReference>
<dbReference type="SFLD" id="SFLDS00003">
    <property type="entry name" value="Haloacid_Dehalogenase"/>
    <property type="match status" value="1"/>
</dbReference>
<dbReference type="EMBL" id="GL377632">
    <property type="protein sequence ID" value="EFJ13560.1"/>
    <property type="molecule type" value="Genomic_DNA"/>
</dbReference>
<dbReference type="SUPFAM" id="SSF56784">
    <property type="entry name" value="HAD-like"/>
    <property type="match status" value="1"/>
</dbReference>
<evidence type="ECO:0000256" key="4">
    <source>
        <dbReference type="ARBA" id="ARBA00022448"/>
    </source>
</evidence>
<evidence type="ECO:0000256" key="8">
    <source>
        <dbReference type="ARBA" id="ARBA00022741"/>
    </source>
</evidence>
<keyword evidence="14 16" id="KW-0472">Membrane</keyword>
<dbReference type="InterPro" id="IPR059000">
    <property type="entry name" value="ATPase_P-type_domA"/>
</dbReference>
<dbReference type="PRINTS" id="PR00119">
    <property type="entry name" value="CATATPASE"/>
</dbReference>
<dbReference type="NCBIfam" id="TIGR01525">
    <property type="entry name" value="ATPase-IB_hvy"/>
    <property type="match status" value="1"/>
</dbReference>
<evidence type="ECO:0000256" key="7">
    <source>
        <dbReference type="ARBA" id="ARBA00022737"/>
    </source>
</evidence>
<dbReference type="CDD" id="cd02094">
    <property type="entry name" value="P-type_ATPase_Cu-like"/>
    <property type="match status" value="1"/>
</dbReference>
<dbReference type="Gene3D" id="3.40.1110.10">
    <property type="entry name" value="Calcium-transporting ATPase, cytoplasmic domain N"/>
    <property type="match status" value="1"/>
</dbReference>
<dbReference type="InterPro" id="IPR008250">
    <property type="entry name" value="ATPase_P-typ_transduc_dom_A_sf"/>
</dbReference>
<dbReference type="EC" id="7.2.2.8" evidence="3"/>
<keyword evidence="6 16" id="KW-0479">Metal-binding</keyword>
<dbReference type="InterPro" id="IPR036412">
    <property type="entry name" value="HAD-like_sf"/>
</dbReference>
<feature type="transmembrane region" description="Helical" evidence="16">
    <location>
        <begin position="947"/>
        <end position="969"/>
    </location>
</feature>
<evidence type="ECO:0000256" key="1">
    <source>
        <dbReference type="ARBA" id="ARBA00004141"/>
    </source>
</evidence>
<dbReference type="GO" id="GO:0005507">
    <property type="term" value="F:copper ion binding"/>
    <property type="evidence" value="ECO:0000318"/>
    <property type="project" value="GO_Central"/>
</dbReference>
<keyword evidence="5 16" id="KW-0812">Transmembrane</keyword>
<dbReference type="InterPro" id="IPR006122">
    <property type="entry name" value="HMA_Cu_ion-bd"/>
</dbReference>
<evidence type="ECO:0000256" key="14">
    <source>
        <dbReference type="ARBA" id="ARBA00023136"/>
    </source>
</evidence>
<dbReference type="InterPro" id="IPR006121">
    <property type="entry name" value="HMA_dom"/>
</dbReference>
<feature type="domain" description="HMA" evidence="17">
    <location>
        <begin position="58"/>
        <end position="124"/>
    </location>
</feature>
<evidence type="ECO:0000256" key="16">
    <source>
        <dbReference type="RuleBase" id="RU362081"/>
    </source>
</evidence>
<dbReference type="Gene3D" id="3.40.50.1000">
    <property type="entry name" value="HAD superfamily/HAD-like"/>
    <property type="match status" value="1"/>
</dbReference>
<evidence type="ECO:0000256" key="2">
    <source>
        <dbReference type="ARBA" id="ARBA00006024"/>
    </source>
</evidence>
<keyword evidence="11 16" id="KW-1133">Transmembrane helix</keyword>
<evidence type="ECO:0000256" key="11">
    <source>
        <dbReference type="ARBA" id="ARBA00022989"/>
    </source>
</evidence>
<evidence type="ECO:0000256" key="5">
    <source>
        <dbReference type="ARBA" id="ARBA00022692"/>
    </source>
</evidence>
<dbReference type="InterPro" id="IPR023298">
    <property type="entry name" value="ATPase_P-typ_TM_dom_sf"/>
</dbReference>
<gene>
    <name evidence="18" type="ORF">SELMODRAFT_122320</name>
</gene>
<dbReference type="PRINTS" id="PR00943">
    <property type="entry name" value="CUATPASE"/>
</dbReference>
<dbReference type="eggNOG" id="KOG0207">
    <property type="taxonomic scope" value="Eukaryota"/>
</dbReference>
<evidence type="ECO:0000256" key="15">
    <source>
        <dbReference type="ARBA" id="ARBA00049289"/>
    </source>
</evidence>
<dbReference type="FunCoup" id="D8SPX5">
    <property type="interactions" value="3374"/>
</dbReference>
<feature type="transmembrane region" description="Helical" evidence="16">
    <location>
        <begin position="975"/>
        <end position="996"/>
    </location>
</feature>
<organism evidence="19">
    <name type="scientific">Selaginella moellendorffii</name>
    <name type="common">Spikemoss</name>
    <dbReference type="NCBI Taxonomy" id="88036"/>
    <lineage>
        <taxon>Eukaryota</taxon>
        <taxon>Viridiplantae</taxon>
        <taxon>Streptophyta</taxon>
        <taxon>Embryophyta</taxon>
        <taxon>Tracheophyta</taxon>
        <taxon>Lycopodiopsida</taxon>
        <taxon>Selaginellales</taxon>
        <taxon>Selaginellaceae</taxon>
        <taxon>Selaginella</taxon>
    </lineage>
</organism>
<keyword evidence="13" id="KW-0406">Ion transport</keyword>
<feature type="domain" description="HMA" evidence="17">
    <location>
        <begin position="148"/>
        <end position="214"/>
    </location>
</feature>